<dbReference type="InterPro" id="IPR036866">
    <property type="entry name" value="RibonucZ/Hydroxyglut_hydro"/>
</dbReference>
<comment type="caution">
    <text evidence="1">The sequence shown here is derived from an EMBL/GenBank/DDBJ whole genome shotgun (WGS) entry which is preliminary data.</text>
</comment>
<evidence type="ECO:0000313" key="1">
    <source>
        <dbReference type="EMBL" id="MCW3798193.1"/>
    </source>
</evidence>
<accession>A0ABT3JGL2</accession>
<protein>
    <submittedName>
        <fullName evidence="1">MBL fold metallo-hydrolase</fullName>
    </submittedName>
</protein>
<dbReference type="EMBL" id="JAPDOB010000002">
    <property type="protein sequence ID" value="MCW3798193.1"/>
    <property type="molecule type" value="Genomic_DNA"/>
</dbReference>
<dbReference type="RefSeq" id="WP_264882918.1">
    <property type="nucleotide sequence ID" value="NZ_JAPDOB010000002.1"/>
</dbReference>
<name>A0ABT3JGL2_9SPHN</name>
<evidence type="ECO:0000313" key="2">
    <source>
        <dbReference type="Proteomes" id="UP001526246"/>
    </source>
</evidence>
<gene>
    <name evidence="1" type="ORF">OMW55_10290</name>
</gene>
<dbReference type="NCBIfam" id="NF002558">
    <property type="entry name" value="PRK02126.1"/>
    <property type="match status" value="1"/>
</dbReference>
<sequence>MAVGLSVTPTLHPHLVNGRSGDPALFVERLHRREALLFDCGDLTALSNRDLLRVHHLFVSHLHMDHWIGFDRLLRVHIGRDKLIRVVGPHGLIERLHHRLQGYEWDLTERYNADLVFVATEAGAAGPERSAQFRFLARFAVEPLPAPEPLAADDLAVTSALLEHHGPCLGFAVAERAHANVWKVRLAERGLAPGPWLQALKSAVLAGAPDGMPIELSDKSRLPLAALRDLVTVGPGQRLAYVTDVADTPANRTAITALAHGADLLFLEARFATNHATEAAARAHLTTAACGEIGRAAGVRRLEPFHFSPRYDGEEDRMLAEVAAAFAGAPVV</sequence>
<proteinExistence type="predicted"/>
<dbReference type="Proteomes" id="UP001526246">
    <property type="component" value="Unassembled WGS sequence"/>
</dbReference>
<reference evidence="1 2" key="1">
    <citation type="submission" date="2022-10" db="EMBL/GenBank/DDBJ databases">
        <title>Sphingomonas sp.</title>
        <authorList>
            <person name="Jin C."/>
        </authorList>
    </citation>
    <scope>NUCLEOTIDE SEQUENCE [LARGE SCALE GENOMIC DNA]</scope>
    <source>
        <strain evidence="1 2">BN140010</strain>
    </source>
</reference>
<keyword evidence="2" id="KW-1185">Reference proteome</keyword>
<dbReference type="PANTHER" id="PTHR46018:SF7">
    <property type="entry name" value="RIBONUCLEASE Z"/>
    <property type="match status" value="1"/>
</dbReference>
<organism evidence="1 2">
    <name type="scientific">Sphingomonas arvum</name>
    <dbReference type="NCBI Taxonomy" id="2992113"/>
    <lineage>
        <taxon>Bacteria</taxon>
        <taxon>Pseudomonadati</taxon>
        <taxon>Pseudomonadota</taxon>
        <taxon>Alphaproteobacteria</taxon>
        <taxon>Sphingomonadales</taxon>
        <taxon>Sphingomonadaceae</taxon>
        <taxon>Sphingomonas</taxon>
    </lineage>
</organism>
<dbReference type="PANTHER" id="PTHR46018">
    <property type="entry name" value="ZINC PHOSPHODIESTERASE ELAC PROTEIN 1"/>
    <property type="match status" value="1"/>
</dbReference>
<dbReference type="SUPFAM" id="SSF56281">
    <property type="entry name" value="Metallo-hydrolase/oxidoreductase"/>
    <property type="match status" value="1"/>
</dbReference>
<dbReference type="Gene3D" id="3.60.15.10">
    <property type="entry name" value="Ribonuclease Z/Hydroxyacylglutathione hydrolase-like"/>
    <property type="match status" value="1"/>
</dbReference>